<dbReference type="Gene3D" id="1.10.10.10">
    <property type="entry name" value="Winged helix-like DNA-binding domain superfamily/Winged helix DNA-binding domain"/>
    <property type="match status" value="1"/>
</dbReference>
<sequence length="146" mass="15472">MSSPALADFPALLRGAGLRVTTQRVHVLDALRRLPHSSADTVFAGIRDSLPGIAAGTVHGILNDLTDAGVVRRVSLPDVGSALYELQGDDNHHHLQCVQCGRVEDVPCAIGAAPCLHPSHDHGMRILEAAVTYRALCPECERNGNG</sequence>
<keyword evidence="8" id="KW-0805">Transcription regulation</keyword>
<reference evidence="12" key="1">
    <citation type="submission" date="2020-12" db="EMBL/GenBank/DDBJ databases">
        <title>PHA producing bacteria isolated from mangrove.</title>
        <authorList>
            <person name="Zheng W."/>
            <person name="Yu S."/>
            <person name="Huang Y."/>
        </authorList>
    </citation>
    <scope>NUCLEOTIDE SEQUENCE</scope>
    <source>
        <strain evidence="12">GN8-5</strain>
    </source>
</reference>
<evidence type="ECO:0000256" key="9">
    <source>
        <dbReference type="ARBA" id="ARBA00023125"/>
    </source>
</evidence>
<comment type="caution">
    <text evidence="12">The sequence shown here is derived from an EMBL/GenBank/DDBJ whole genome shotgun (WGS) entry which is preliminary data.</text>
</comment>
<dbReference type="Pfam" id="PF01475">
    <property type="entry name" value="FUR"/>
    <property type="match status" value="1"/>
</dbReference>
<protein>
    <submittedName>
        <fullName evidence="12">Transcriptional repressor</fullName>
    </submittedName>
</protein>
<comment type="similarity">
    <text evidence="2">Belongs to the Fur family.</text>
</comment>
<feature type="binding site" evidence="11">
    <location>
        <position position="97"/>
    </location>
    <ligand>
        <name>Zn(2+)</name>
        <dbReference type="ChEBI" id="CHEBI:29105"/>
    </ligand>
</feature>
<dbReference type="Gene3D" id="3.30.1490.190">
    <property type="match status" value="1"/>
</dbReference>
<dbReference type="InterPro" id="IPR043135">
    <property type="entry name" value="Fur_C"/>
</dbReference>
<dbReference type="InterPro" id="IPR036388">
    <property type="entry name" value="WH-like_DNA-bd_sf"/>
</dbReference>
<gene>
    <name evidence="12" type="ORF">JF543_07085</name>
</gene>
<keyword evidence="7" id="KW-0408">Iron</keyword>
<evidence type="ECO:0000256" key="7">
    <source>
        <dbReference type="ARBA" id="ARBA00023004"/>
    </source>
</evidence>
<evidence type="ECO:0000256" key="4">
    <source>
        <dbReference type="ARBA" id="ARBA00022491"/>
    </source>
</evidence>
<dbReference type="EMBL" id="JAEMWU010000001">
    <property type="protein sequence ID" value="MBN8205723.1"/>
    <property type="molecule type" value="Genomic_DNA"/>
</dbReference>
<evidence type="ECO:0000256" key="5">
    <source>
        <dbReference type="ARBA" id="ARBA00022723"/>
    </source>
</evidence>
<evidence type="ECO:0000313" key="12">
    <source>
        <dbReference type="EMBL" id="MBN8205723.1"/>
    </source>
</evidence>
<evidence type="ECO:0000256" key="11">
    <source>
        <dbReference type="PIRSR" id="PIRSR602481-1"/>
    </source>
</evidence>
<keyword evidence="10" id="KW-0804">Transcription</keyword>
<feature type="binding site" evidence="11">
    <location>
        <position position="137"/>
    </location>
    <ligand>
        <name>Zn(2+)</name>
        <dbReference type="ChEBI" id="CHEBI:29105"/>
    </ligand>
</feature>
<feature type="binding site" evidence="11">
    <location>
        <position position="140"/>
    </location>
    <ligand>
        <name>Zn(2+)</name>
        <dbReference type="ChEBI" id="CHEBI:29105"/>
    </ligand>
</feature>
<dbReference type="InterPro" id="IPR036390">
    <property type="entry name" value="WH_DNA-bd_sf"/>
</dbReference>
<dbReference type="PANTHER" id="PTHR33202:SF18">
    <property type="entry name" value="TRANSCRIPTIONAL REGULATOR FURA"/>
    <property type="match status" value="1"/>
</dbReference>
<name>A0A939DX88_9MICO</name>
<evidence type="ECO:0000256" key="10">
    <source>
        <dbReference type="ARBA" id="ARBA00023163"/>
    </source>
</evidence>
<keyword evidence="5 11" id="KW-0479">Metal-binding</keyword>
<keyword evidence="4" id="KW-0678">Repressor</keyword>
<dbReference type="SUPFAM" id="SSF46785">
    <property type="entry name" value="Winged helix' DNA-binding domain"/>
    <property type="match status" value="1"/>
</dbReference>
<comment type="subcellular location">
    <subcellularLocation>
        <location evidence="1">Cytoplasm</location>
    </subcellularLocation>
</comment>
<keyword evidence="6 11" id="KW-0862">Zinc</keyword>
<dbReference type="Proteomes" id="UP000664385">
    <property type="component" value="Unassembled WGS sequence"/>
</dbReference>
<dbReference type="GO" id="GO:1900376">
    <property type="term" value="P:regulation of secondary metabolite biosynthetic process"/>
    <property type="evidence" value="ECO:0007669"/>
    <property type="project" value="TreeGrafter"/>
</dbReference>
<evidence type="ECO:0000256" key="3">
    <source>
        <dbReference type="ARBA" id="ARBA00022490"/>
    </source>
</evidence>
<dbReference type="GO" id="GO:0008270">
    <property type="term" value="F:zinc ion binding"/>
    <property type="evidence" value="ECO:0007669"/>
    <property type="project" value="TreeGrafter"/>
</dbReference>
<evidence type="ECO:0000256" key="6">
    <source>
        <dbReference type="ARBA" id="ARBA00022833"/>
    </source>
</evidence>
<keyword evidence="9" id="KW-0238">DNA-binding</keyword>
<accession>A0A939DX88</accession>
<comment type="cofactor">
    <cofactor evidence="11">
        <name>Zn(2+)</name>
        <dbReference type="ChEBI" id="CHEBI:29105"/>
    </cofactor>
    <text evidence="11">Binds 1 zinc ion per subunit.</text>
</comment>
<dbReference type="GO" id="GO:0005737">
    <property type="term" value="C:cytoplasm"/>
    <property type="evidence" value="ECO:0007669"/>
    <property type="project" value="UniProtKB-SubCell"/>
</dbReference>
<evidence type="ECO:0000256" key="8">
    <source>
        <dbReference type="ARBA" id="ARBA00023015"/>
    </source>
</evidence>
<evidence type="ECO:0000256" key="2">
    <source>
        <dbReference type="ARBA" id="ARBA00007957"/>
    </source>
</evidence>
<dbReference type="AlphaFoldDB" id="A0A939DX88"/>
<proteinExistence type="inferred from homology"/>
<evidence type="ECO:0000313" key="13">
    <source>
        <dbReference type="Proteomes" id="UP000664385"/>
    </source>
</evidence>
<organism evidence="12 13">
    <name type="scientific">Microbacterium esteraromaticum</name>
    <dbReference type="NCBI Taxonomy" id="57043"/>
    <lineage>
        <taxon>Bacteria</taxon>
        <taxon>Bacillati</taxon>
        <taxon>Actinomycetota</taxon>
        <taxon>Actinomycetes</taxon>
        <taxon>Micrococcales</taxon>
        <taxon>Microbacteriaceae</taxon>
        <taxon>Microbacterium</taxon>
    </lineage>
</organism>
<dbReference type="GO" id="GO:0003700">
    <property type="term" value="F:DNA-binding transcription factor activity"/>
    <property type="evidence" value="ECO:0007669"/>
    <property type="project" value="InterPro"/>
</dbReference>
<evidence type="ECO:0000256" key="1">
    <source>
        <dbReference type="ARBA" id="ARBA00004496"/>
    </source>
</evidence>
<dbReference type="PANTHER" id="PTHR33202">
    <property type="entry name" value="ZINC UPTAKE REGULATION PROTEIN"/>
    <property type="match status" value="1"/>
</dbReference>
<dbReference type="GO" id="GO:0000976">
    <property type="term" value="F:transcription cis-regulatory region binding"/>
    <property type="evidence" value="ECO:0007669"/>
    <property type="project" value="TreeGrafter"/>
</dbReference>
<dbReference type="CDD" id="cd07153">
    <property type="entry name" value="Fur_like"/>
    <property type="match status" value="1"/>
</dbReference>
<dbReference type="GO" id="GO:0045892">
    <property type="term" value="P:negative regulation of DNA-templated transcription"/>
    <property type="evidence" value="ECO:0007669"/>
    <property type="project" value="TreeGrafter"/>
</dbReference>
<dbReference type="InterPro" id="IPR002481">
    <property type="entry name" value="FUR"/>
</dbReference>
<dbReference type="RefSeq" id="WP_179411281.1">
    <property type="nucleotide sequence ID" value="NZ_CP063379.1"/>
</dbReference>
<feature type="binding site" evidence="11">
    <location>
        <position position="100"/>
    </location>
    <ligand>
        <name>Zn(2+)</name>
        <dbReference type="ChEBI" id="CHEBI:29105"/>
    </ligand>
</feature>
<keyword evidence="3" id="KW-0963">Cytoplasm</keyword>